<sequence>MSGSNNTNVKPPQILIVGAGLAGLLLAIALQKAGIPFEIYERSKFVRPLGGIMALNAGIFPALEQLGVYDELLKISLPSVGFNIYSGDMSKIALLKTKGEKELIGYDRVVFARPEFYQLLLSKVPAERIHYNKKVVSVVQTMDNVTISCADGSFYSGDILVGADGAYSGVRQEMFKQMQKENILPVSDTQELNKGYVCMVGTTRPLDPKDYPGLDAETSSAYQIIGENTHYSWSAFSVLGNRIGWNVVSQLATLEQSAEAKFGNAEWEPEANEAMIKDVKDFLIPFGNTTTLGELINATPAENISRVFLEDKLFESWNHGRVVLIGDACHKLLPSSGQGAVTSMQDAVVLANYLYDLTSLTTEGIQEAFQAYRSERFSHVKEQYEASKINAKLIYGQTFLERCARHLIFNYMPMSIQAKASSKGMAYRPQVSFLPLVPNLGAGYVIPQKLSMRYGGSQKATTLPHPPAMKQRKRPSTQGSSNGHESISKQGTDSASAFSSSAAFHHTSTSTSSSSSATPSSKTTVKSSTTTTTTTKTKTGSNKADTKSGLKPAAVHSQTMLLELLLTVTRSSLVIVTPLVAGMILRVAPSMMEPIYGSIFIEEGFLEYSLISVSVGVVLAMVYTFLLGKRAASSAVPSPSSSSSTATTAEKTLLTVEDRLAAEAIAAGLRKDAGLRRGIVVSLDLCGLVLASAFLTTHVMFKHSGEFGPWRGPHLTQFVLAYPLLALLGFANTLACVLRSYERVHIRTWISCVLIQVGAILGLTLVVFQMAPQGQNCPRVYSSAILVAVISSLHKLLAFIHGEVALPDERLESSRRKPQTASSRASLAMSFIPLVLVLALTAQNVTRNPQCQTSVVKAHNPVNGNYTILARNESVTGWISVVDENISRRNDLHIRVMRAGHSLIGGMYAETGDSIFGSFYIPEAVRMIKNREKGHQEAVLQIGLGVGIASGSLIQHGLLVDVVEIDPAVVDYATEYFDWPAPHEKFIQDGRQFIRNAPEGKYDYVIHDVFTGGGVPPSLFSLEALHDIQRIMRPDGVLALNMVGSEHPIKAQALNSVRRTLHTAFKHVVAFKESPDDDDAYQNIVFFAAQFPIEFEPYEPPPFPTQEEMDFWMKQHQEGGHNGHALRPSDMRDWILSSFQDWPLKTPYDPTKGELILDRNNTLNGMQRLGAEDHWHAMRSLLPLDFWLNY</sequence>
<evidence type="ECO:0000256" key="2">
    <source>
        <dbReference type="ARBA" id="ARBA00007992"/>
    </source>
</evidence>
<dbReference type="Pfam" id="PF01494">
    <property type="entry name" value="FAD_binding_3"/>
    <property type="match status" value="2"/>
</dbReference>
<name>A0A9P5S7V1_9FUNG</name>
<evidence type="ECO:0000256" key="9">
    <source>
        <dbReference type="SAM" id="Phobius"/>
    </source>
</evidence>
<evidence type="ECO:0000256" key="1">
    <source>
        <dbReference type="ARBA" id="ARBA00007867"/>
    </source>
</evidence>
<feature type="active site" description="Proton acceptor" evidence="7">
    <location>
        <position position="1008"/>
    </location>
</feature>
<dbReference type="Gene3D" id="3.40.50.150">
    <property type="entry name" value="Vaccinia Virus protein VP39"/>
    <property type="match status" value="1"/>
</dbReference>
<dbReference type="PANTHER" id="PTHR47356">
    <property type="entry name" value="FAD-DEPENDENT MONOOXYGENASE ASQG-RELATED"/>
    <property type="match status" value="1"/>
</dbReference>
<keyword evidence="4 7" id="KW-0808">Transferase</keyword>
<comment type="caution">
    <text evidence="11">The sequence shown here is derived from an EMBL/GenBank/DDBJ whole genome shotgun (WGS) entry which is preliminary data.</text>
</comment>
<dbReference type="SUPFAM" id="SSF51905">
    <property type="entry name" value="FAD/NAD(P)-binding domain"/>
    <property type="match status" value="1"/>
</dbReference>
<dbReference type="GO" id="GO:0071949">
    <property type="term" value="F:FAD binding"/>
    <property type="evidence" value="ECO:0007669"/>
    <property type="project" value="InterPro"/>
</dbReference>
<evidence type="ECO:0000256" key="4">
    <source>
        <dbReference type="ARBA" id="ARBA00022679"/>
    </source>
</evidence>
<dbReference type="PRINTS" id="PR00420">
    <property type="entry name" value="RNGMNOXGNASE"/>
</dbReference>
<dbReference type="InterPro" id="IPR036188">
    <property type="entry name" value="FAD/NAD-bd_sf"/>
</dbReference>
<keyword evidence="9" id="KW-1133">Transmembrane helix</keyword>
<feature type="transmembrane region" description="Helical" evidence="9">
    <location>
        <begin position="679"/>
        <end position="701"/>
    </location>
</feature>
<feature type="region of interest" description="Disordered" evidence="8">
    <location>
        <begin position="508"/>
        <end position="550"/>
    </location>
</feature>
<dbReference type="PROSITE" id="PS51006">
    <property type="entry name" value="PABS_2"/>
    <property type="match status" value="1"/>
</dbReference>
<dbReference type="SUPFAM" id="SSF53335">
    <property type="entry name" value="S-adenosyl-L-methionine-dependent methyltransferases"/>
    <property type="match status" value="1"/>
</dbReference>
<keyword evidence="5" id="KW-0274">FAD</keyword>
<evidence type="ECO:0000259" key="10">
    <source>
        <dbReference type="PROSITE" id="PS51006"/>
    </source>
</evidence>
<evidence type="ECO:0000256" key="8">
    <source>
        <dbReference type="SAM" id="MobiDB-lite"/>
    </source>
</evidence>
<evidence type="ECO:0000313" key="12">
    <source>
        <dbReference type="Proteomes" id="UP000748756"/>
    </source>
</evidence>
<dbReference type="PANTHER" id="PTHR47356:SF2">
    <property type="entry name" value="FAD-BINDING DOMAIN-CONTAINING PROTEIN-RELATED"/>
    <property type="match status" value="1"/>
</dbReference>
<feature type="domain" description="PABS" evidence="10">
    <location>
        <begin position="960"/>
        <end position="1093"/>
    </location>
</feature>
<dbReference type="Proteomes" id="UP000748756">
    <property type="component" value="Unassembled WGS sequence"/>
</dbReference>
<keyword evidence="12" id="KW-1185">Reference proteome</keyword>
<dbReference type="InterPro" id="IPR030374">
    <property type="entry name" value="PABS"/>
</dbReference>
<gene>
    <name evidence="11" type="ORF">BG015_010120</name>
</gene>
<keyword evidence="3" id="KW-0285">Flavoprotein</keyword>
<dbReference type="AlphaFoldDB" id="A0A9P5S7V1"/>
<dbReference type="GO" id="GO:0006596">
    <property type="term" value="P:polyamine biosynthetic process"/>
    <property type="evidence" value="ECO:0007669"/>
    <property type="project" value="UniProtKB-UniRule"/>
</dbReference>
<dbReference type="EMBL" id="JAAAUQ010000070">
    <property type="protein sequence ID" value="KAF9155362.1"/>
    <property type="molecule type" value="Genomic_DNA"/>
</dbReference>
<comment type="similarity">
    <text evidence="2">Belongs to the paxM FAD-dependent monooxygenase family.</text>
</comment>
<organism evidence="11 12">
    <name type="scientific">Linnemannia schmuckeri</name>
    <dbReference type="NCBI Taxonomy" id="64567"/>
    <lineage>
        <taxon>Eukaryota</taxon>
        <taxon>Fungi</taxon>
        <taxon>Fungi incertae sedis</taxon>
        <taxon>Mucoromycota</taxon>
        <taxon>Mortierellomycotina</taxon>
        <taxon>Mortierellomycetes</taxon>
        <taxon>Mortierellales</taxon>
        <taxon>Mortierellaceae</taxon>
        <taxon>Linnemannia</taxon>
    </lineage>
</organism>
<keyword evidence="9" id="KW-0812">Transmembrane</keyword>
<dbReference type="GO" id="GO:0004497">
    <property type="term" value="F:monooxygenase activity"/>
    <property type="evidence" value="ECO:0007669"/>
    <property type="project" value="InterPro"/>
</dbReference>
<feature type="compositionally biased region" description="Low complexity" evidence="8">
    <location>
        <begin position="508"/>
        <end position="539"/>
    </location>
</feature>
<evidence type="ECO:0000256" key="6">
    <source>
        <dbReference type="ARBA" id="ARBA00023002"/>
    </source>
</evidence>
<feature type="transmembrane region" description="Helical" evidence="9">
    <location>
        <begin position="721"/>
        <end position="741"/>
    </location>
</feature>
<dbReference type="Gene3D" id="3.50.50.60">
    <property type="entry name" value="FAD/NAD(P)-binding domain"/>
    <property type="match status" value="1"/>
</dbReference>
<keyword evidence="7" id="KW-0620">Polyamine biosynthesis</keyword>
<protein>
    <recommendedName>
        <fullName evidence="10">PABS domain-containing protein</fullName>
    </recommendedName>
</protein>
<keyword evidence="6" id="KW-0560">Oxidoreductase</keyword>
<comment type="similarity">
    <text evidence="1">Belongs to the spermidine/spermine synthase family.</text>
</comment>
<reference evidence="11" key="1">
    <citation type="journal article" date="2020" name="Fungal Divers.">
        <title>Resolving the Mortierellaceae phylogeny through synthesis of multi-gene phylogenetics and phylogenomics.</title>
        <authorList>
            <person name="Vandepol N."/>
            <person name="Liber J."/>
            <person name="Desiro A."/>
            <person name="Na H."/>
            <person name="Kennedy M."/>
            <person name="Barry K."/>
            <person name="Grigoriev I.V."/>
            <person name="Miller A.N."/>
            <person name="O'Donnell K."/>
            <person name="Stajich J.E."/>
            <person name="Bonito G."/>
        </authorList>
    </citation>
    <scope>NUCLEOTIDE SEQUENCE</scope>
    <source>
        <strain evidence="11">NRRL 6426</strain>
    </source>
</reference>
<feature type="transmembrane region" description="Helical" evidence="9">
    <location>
        <begin position="12"/>
        <end position="30"/>
    </location>
</feature>
<dbReference type="NCBIfam" id="NF037959">
    <property type="entry name" value="MFS_SpdSyn"/>
    <property type="match status" value="1"/>
</dbReference>
<dbReference type="InterPro" id="IPR029063">
    <property type="entry name" value="SAM-dependent_MTases_sf"/>
</dbReference>
<evidence type="ECO:0000313" key="11">
    <source>
        <dbReference type="EMBL" id="KAF9155362.1"/>
    </source>
</evidence>
<dbReference type="OrthoDB" id="2016285at2759"/>
<evidence type="ECO:0000256" key="5">
    <source>
        <dbReference type="ARBA" id="ARBA00022827"/>
    </source>
</evidence>
<feature type="transmembrane region" description="Helical" evidence="9">
    <location>
        <begin position="605"/>
        <end position="626"/>
    </location>
</feature>
<feature type="transmembrane region" description="Helical" evidence="9">
    <location>
        <begin position="748"/>
        <end position="768"/>
    </location>
</feature>
<feature type="region of interest" description="Disordered" evidence="8">
    <location>
        <begin position="456"/>
        <end position="492"/>
    </location>
</feature>
<keyword evidence="9" id="KW-0472">Membrane</keyword>
<evidence type="ECO:0000256" key="3">
    <source>
        <dbReference type="ARBA" id="ARBA00022630"/>
    </source>
</evidence>
<dbReference type="GO" id="GO:0016740">
    <property type="term" value="F:transferase activity"/>
    <property type="evidence" value="ECO:0007669"/>
    <property type="project" value="UniProtKB-UniRule"/>
</dbReference>
<evidence type="ECO:0000256" key="7">
    <source>
        <dbReference type="PROSITE-ProRule" id="PRU00354"/>
    </source>
</evidence>
<accession>A0A9P5S7V1</accession>
<dbReference type="InterPro" id="IPR050562">
    <property type="entry name" value="FAD_mOase_fung"/>
</dbReference>
<proteinExistence type="inferred from homology"/>
<dbReference type="Pfam" id="PF01564">
    <property type="entry name" value="Spermine_synth"/>
    <property type="match status" value="1"/>
</dbReference>
<dbReference type="InterPro" id="IPR002938">
    <property type="entry name" value="FAD-bd"/>
</dbReference>
<feature type="compositionally biased region" description="Polar residues" evidence="8">
    <location>
        <begin position="476"/>
        <end position="491"/>
    </location>
</feature>